<organism evidence="2 3">
    <name type="scientific">Trichonephila inaurata madagascariensis</name>
    <dbReference type="NCBI Taxonomy" id="2747483"/>
    <lineage>
        <taxon>Eukaryota</taxon>
        <taxon>Metazoa</taxon>
        <taxon>Ecdysozoa</taxon>
        <taxon>Arthropoda</taxon>
        <taxon>Chelicerata</taxon>
        <taxon>Arachnida</taxon>
        <taxon>Araneae</taxon>
        <taxon>Araneomorphae</taxon>
        <taxon>Entelegynae</taxon>
        <taxon>Araneoidea</taxon>
        <taxon>Nephilidae</taxon>
        <taxon>Trichonephila</taxon>
        <taxon>Trichonephila inaurata</taxon>
    </lineage>
</organism>
<dbReference type="EMBL" id="BMAV01017602">
    <property type="protein sequence ID" value="GFY69418.1"/>
    <property type="molecule type" value="Genomic_DNA"/>
</dbReference>
<name>A0A8X6YEW7_9ARAC</name>
<evidence type="ECO:0000313" key="2">
    <source>
        <dbReference type="EMBL" id="GFY69418.1"/>
    </source>
</evidence>
<dbReference type="Proteomes" id="UP000886998">
    <property type="component" value="Unassembled WGS sequence"/>
</dbReference>
<sequence>MIDRYTRYVGKVPLQDMTAKTVTRAYLVSRELDLHLTIRRWSDALPAILLGFRMAYKEDLQSLSAELVYGPIQLVENPKCHFDSIRPSPGSGYSKSVCPSSLRGLQPRHHQKRYRDETLPSSL</sequence>
<protein>
    <submittedName>
        <fullName evidence="2">Uncharacterized protein</fullName>
    </submittedName>
</protein>
<evidence type="ECO:0000256" key="1">
    <source>
        <dbReference type="SAM" id="MobiDB-lite"/>
    </source>
</evidence>
<comment type="caution">
    <text evidence="2">The sequence shown here is derived from an EMBL/GenBank/DDBJ whole genome shotgun (WGS) entry which is preliminary data.</text>
</comment>
<accession>A0A8X6YEW7</accession>
<reference evidence="2" key="1">
    <citation type="submission" date="2020-08" db="EMBL/GenBank/DDBJ databases">
        <title>Multicomponent nature underlies the extraordinary mechanical properties of spider dragline silk.</title>
        <authorList>
            <person name="Kono N."/>
            <person name="Nakamura H."/>
            <person name="Mori M."/>
            <person name="Yoshida Y."/>
            <person name="Ohtoshi R."/>
            <person name="Malay A.D."/>
            <person name="Moran D.A.P."/>
            <person name="Tomita M."/>
            <person name="Numata K."/>
            <person name="Arakawa K."/>
        </authorList>
    </citation>
    <scope>NUCLEOTIDE SEQUENCE</scope>
</reference>
<keyword evidence="3" id="KW-1185">Reference proteome</keyword>
<dbReference type="AlphaFoldDB" id="A0A8X6YEW7"/>
<dbReference type="OrthoDB" id="422540at2759"/>
<gene>
    <name evidence="2" type="ORF">TNIN_34581</name>
</gene>
<evidence type="ECO:0000313" key="3">
    <source>
        <dbReference type="Proteomes" id="UP000886998"/>
    </source>
</evidence>
<proteinExistence type="predicted"/>
<feature type="compositionally biased region" description="Basic and acidic residues" evidence="1">
    <location>
        <begin position="114"/>
        <end position="123"/>
    </location>
</feature>
<feature type="region of interest" description="Disordered" evidence="1">
    <location>
        <begin position="86"/>
        <end position="123"/>
    </location>
</feature>